<proteinExistence type="predicted"/>
<dbReference type="RefSeq" id="WP_012062667.1">
    <property type="nucleotide sequence ID" value="NC_009633.1"/>
</dbReference>
<dbReference type="EMBL" id="CP000724">
    <property type="protein sequence ID" value="ABR47626.1"/>
    <property type="molecule type" value="Genomic_DNA"/>
</dbReference>
<evidence type="ECO:0000313" key="1">
    <source>
        <dbReference type="EMBL" id="ABR47626.1"/>
    </source>
</evidence>
<sequence length="76" mass="8908">MYFDKQYDESYNQKRFDEVFPILRQLSASGCQTIVEASPPLGRQNLKLLNVVIPICDKKFKYHLKLLAMDVKKNKT</sequence>
<name>A6TN58_ALKMQ</name>
<reference evidence="2" key="1">
    <citation type="journal article" date="2016" name="Genome Announc.">
        <title>Complete genome sequence of Alkaliphilus metalliredigens strain QYMF, an alkaliphilic and metal-reducing bacterium isolated from borax-contaminated leachate ponds.</title>
        <authorList>
            <person name="Hwang C."/>
            <person name="Copeland A."/>
            <person name="Lucas S."/>
            <person name="Lapidus A."/>
            <person name="Barry K."/>
            <person name="Detter J.C."/>
            <person name="Glavina Del Rio T."/>
            <person name="Hammon N."/>
            <person name="Israni S."/>
            <person name="Dalin E."/>
            <person name="Tice H."/>
            <person name="Pitluck S."/>
            <person name="Chertkov O."/>
            <person name="Brettin T."/>
            <person name="Bruce D."/>
            <person name="Han C."/>
            <person name="Schmutz J."/>
            <person name="Larimer F."/>
            <person name="Land M.L."/>
            <person name="Hauser L."/>
            <person name="Kyrpides N."/>
            <person name="Mikhailova N."/>
            <person name="Ye Q."/>
            <person name="Zhou J."/>
            <person name="Richardson P."/>
            <person name="Fields M.W."/>
        </authorList>
    </citation>
    <scope>NUCLEOTIDE SEQUENCE [LARGE SCALE GENOMIC DNA]</scope>
    <source>
        <strain evidence="2">QYMF</strain>
    </source>
</reference>
<evidence type="ECO:0000313" key="2">
    <source>
        <dbReference type="Proteomes" id="UP000001572"/>
    </source>
</evidence>
<gene>
    <name evidence="1" type="ordered locus">Amet_1427</name>
</gene>
<accession>A6TN58</accession>
<dbReference type="AlphaFoldDB" id="A6TN58"/>
<dbReference type="HOGENOM" id="CLU_2646487_0_0_9"/>
<protein>
    <submittedName>
        <fullName evidence="1">Uncharacterized protein</fullName>
    </submittedName>
</protein>
<dbReference type="Proteomes" id="UP000001572">
    <property type="component" value="Chromosome"/>
</dbReference>
<dbReference type="STRING" id="293826.Amet_1427"/>
<dbReference type="KEGG" id="amt:Amet_1427"/>
<keyword evidence="2" id="KW-1185">Reference proteome</keyword>
<organism evidence="1 2">
    <name type="scientific">Alkaliphilus metalliredigens (strain QYMF)</name>
    <dbReference type="NCBI Taxonomy" id="293826"/>
    <lineage>
        <taxon>Bacteria</taxon>
        <taxon>Bacillati</taxon>
        <taxon>Bacillota</taxon>
        <taxon>Clostridia</taxon>
        <taxon>Peptostreptococcales</taxon>
        <taxon>Natronincolaceae</taxon>
        <taxon>Alkaliphilus</taxon>
    </lineage>
</organism>
<dbReference type="OrthoDB" id="105927at2"/>